<proteinExistence type="predicted"/>
<dbReference type="Proteomes" id="UP000314294">
    <property type="component" value="Unassembled WGS sequence"/>
</dbReference>
<keyword evidence="2" id="KW-1185">Reference proteome</keyword>
<accession>A0A4Z2HC93</accession>
<protein>
    <submittedName>
        <fullName evidence="1">Uncharacterized protein</fullName>
    </submittedName>
</protein>
<evidence type="ECO:0000313" key="2">
    <source>
        <dbReference type="Proteomes" id="UP000314294"/>
    </source>
</evidence>
<name>A0A4Z2HC93_9TELE</name>
<organism evidence="1 2">
    <name type="scientific">Liparis tanakae</name>
    <name type="common">Tanaka's snailfish</name>
    <dbReference type="NCBI Taxonomy" id="230148"/>
    <lineage>
        <taxon>Eukaryota</taxon>
        <taxon>Metazoa</taxon>
        <taxon>Chordata</taxon>
        <taxon>Craniata</taxon>
        <taxon>Vertebrata</taxon>
        <taxon>Euteleostomi</taxon>
        <taxon>Actinopterygii</taxon>
        <taxon>Neopterygii</taxon>
        <taxon>Teleostei</taxon>
        <taxon>Neoteleostei</taxon>
        <taxon>Acanthomorphata</taxon>
        <taxon>Eupercaria</taxon>
        <taxon>Perciformes</taxon>
        <taxon>Cottioidei</taxon>
        <taxon>Cottales</taxon>
        <taxon>Liparidae</taxon>
        <taxon>Liparis</taxon>
    </lineage>
</organism>
<dbReference type="AlphaFoldDB" id="A0A4Z2HC93"/>
<evidence type="ECO:0000313" key="1">
    <source>
        <dbReference type="EMBL" id="TNN62633.1"/>
    </source>
</evidence>
<reference evidence="1 2" key="1">
    <citation type="submission" date="2019-03" db="EMBL/GenBank/DDBJ databases">
        <title>First draft genome of Liparis tanakae, snailfish: a comprehensive survey of snailfish specific genes.</title>
        <authorList>
            <person name="Kim W."/>
            <person name="Song I."/>
            <person name="Jeong J.-H."/>
            <person name="Kim D."/>
            <person name="Kim S."/>
            <person name="Ryu S."/>
            <person name="Song J.Y."/>
            <person name="Lee S.K."/>
        </authorList>
    </citation>
    <scope>NUCLEOTIDE SEQUENCE [LARGE SCALE GENOMIC DNA]</scope>
    <source>
        <tissue evidence="1">Muscle</tissue>
    </source>
</reference>
<sequence length="75" mass="8698">MVPTAFSMSNTLSLFPPAPGRREAFRPTFEPFINSKYTEYRLLEFGLRSLVLRVQTPKEGRTENRGHSFCDWNSN</sequence>
<gene>
    <name evidence="1" type="ORF">EYF80_027151</name>
</gene>
<comment type="caution">
    <text evidence="1">The sequence shown here is derived from an EMBL/GenBank/DDBJ whole genome shotgun (WGS) entry which is preliminary data.</text>
</comment>
<dbReference type="EMBL" id="SRLO01000289">
    <property type="protein sequence ID" value="TNN62633.1"/>
    <property type="molecule type" value="Genomic_DNA"/>
</dbReference>